<accession>A0A498NTV1</accession>
<dbReference type="GO" id="GO:0008168">
    <property type="term" value="F:methyltransferase activity"/>
    <property type="evidence" value="ECO:0007669"/>
    <property type="project" value="UniProtKB-KW"/>
</dbReference>
<feature type="domain" description="Methyltransferase" evidence="2">
    <location>
        <begin position="59"/>
        <end position="214"/>
    </location>
</feature>
<dbReference type="GO" id="GO:0032259">
    <property type="term" value="P:methylation"/>
    <property type="evidence" value="ECO:0007669"/>
    <property type="project" value="UniProtKB-KW"/>
</dbReference>
<reference evidence="3 4" key="1">
    <citation type="submission" date="2018-03" db="EMBL/GenBank/DDBJ databases">
        <title>Draft genome sequence of Rohu Carp (Labeo rohita).</title>
        <authorList>
            <person name="Das P."/>
            <person name="Kushwaha B."/>
            <person name="Joshi C.G."/>
            <person name="Kumar D."/>
            <person name="Nagpure N.S."/>
            <person name="Sahoo L."/>
            <person name="Das S.P."/>
            <person name="Bit A."/>
            <person name="Patnaik S."/>
            <person name="Meher P.K."/>
            <person name="Jayasankar P."/>
            <person name="Koringa P.G."/>
            <person name="Patel N.V."/>
            <person name="Hinsu A.T."/>
            <person name="Kumar R."/>
            <person name="Pandey M."/>
            <person name="Agarwal S."/>
            <person name="Srivastava S."/>
            <person name="Singh M."/>
            <person name="Iquebal M.A."/>
            <person name="Jaiswal S."/>
            <person name="Angadi U.B."/>
            <person name="Kumar N."/>
            <person name="Raza M."/>
            <person name="Shah T.M."/>
            <person name="Rai A."/>
            <person name="Jena J.K."/>
        </authorList>
    </citation>
    <scope>NUCLEOTIDE SEQUENCE [LARGE SCALE GENOMIC DNA]</scope>
    <source>
        <strain evidence="3">DASCIFA01</strain>
        <tissue evidence="3">Testis</tissue>
    </source>
</reference>
<keyword evidence="3" id="KW-0489">Methyltransferase</keyword>
<evidence type="ECO:0000259" key="2">
    <source>
        <dbReference type="Pfam" id="PF13383"/>
    </source>
</evidence>
<sequence>MELEGLRLQKQRPHQRTVTTATDAASDAGSTCCSAPKHHRRIPRWKIELEPWAAETRALQEEADRFLRYISTPQVSCEKPASAPVFGAQHHGSWVLCLDRRFSLAQRIASKHCRVYSLRLGAEDEALERLLAGSGCEVHCFDPSIRRAHLQDAHMWIHRLSVDWRDPNPAVPIQRLHSGTKKLAAILNHFGHRQVDVLKVDLESAEWKILENLILEQVLDSVGLLLLELHLHWAGFEVGGDEPSVVRYWFSLLRELERAHFRLYHSYSDPRKPRLFLHRNFQNASSSFILGWVNTQFTPQG</sequence>
<keyword evidence="3" id="KW-0808">Transferase</keyword>
<dbReference type="STRING" id="84645.A0A498NTV1"/>
<dbReference type="Proteomes" id="UP000290572">
    <property type="component" value="Unassembled WGS sequence"/>
</dbReference>
<proteinExistence type="predicted"/>
<feature type="compositionally biased region" description="Low complexity" evidence="1">
    <location>
        <begin position="19"/>
        <end position="31"/>
    </location>
</feature>
<name>A0A498NTV1_LABRO</name>
<evidence type="ECO:0000256" key="1">
    <source>
        <dbReference type="SAM" id="MobiDB-lite"/>
    </source>
</evidence>
<feature type="region of interest" description="Disordered" evidence="1">
    <location>
        <begin position="1"/>
        <end position="35"/>
    </location>
</feature>
<keyword evidence="4" id="KW-1185">Reference proteome</keyword>
<dbReference type="PANTHER" id="PTHR32026:SF20">
    <property type="entry name" value="METHYLTRANSFERASE-LIKE PROTEIN 24 ISOFORM X1"/>
    <property type="match status" value="1"/>
</dbReference>
<organism evidence="3 4">
    <name type="scientific">Labeo rohita</name>
    <name type="common">Indian major carp</name>
    <name type="synonym">Cyprinus rohita</name>
    <dbReference type="NCBI Taxonomy" id="84645"/>
    <lineage>
        <taxon>Eukaryota</taxon>
        <taxon>Metazoa</taxon>
        <taxon>Chordata</taxon>
        <taxon>Craniata</taxon>
        <taxon>Vertebrata</taxon>
        <taxon>Euteleostomi</taxon>
        <taxon>Actinopterygii</taxon>
        <taxon>Neopterygii</taxon>
        <taxon>Teleostei</taxon>
        <taxon>Ostariophysi</taxon>
        <taxon>Cypriniformes</taxon>
        <taxon>Cyprinidae</taxon>
        <taxon>Labeoninae</taxon>
        <taxon>Labeonini</taxon>
        <taxon>Labeo</taxon>
    </lineage>
</organism>
<dbReference type="PANTHER" id="PTHR32026">
    <property type="entry name" value="METHYLTRANSFERASE-LIKE PROTEIN 24"/>
    <property type="match status" value="1"/>
</dbReference>
<evidence type="ECO:0000313" key="4">
    <source>
        <dbReference type="Proteomes" id="UP000290572"/>
    </source>
</evidence>
<comment type="caution">
    <text evidence="3">The sequence shown here is derived from an EMBL/GenBank/DDBJ whole genome shotgun (WGS) entry which is preliminary data.</text>
</comment>
<dbReference type="EMBL" id="QBIY01011161">
    <property type="protein sequence ID" value="RXN34917.1"/>
    <property type="molecule type" value="Genomic_DNA"/>
</dbReference>
<dbReference type="InterPro" id="IPR025714">
    <property type="entry name" value="Methyltranfer_dom"/>
</dbReference>
<dbReference type="AlphaFoldDB" id="A0A498NTV1"/>
<dbReference type="Pfam" id="PF13383">
    <property type="entry name" value="Methyltransf_22"/>
    <property type="match status" value="1"/>
</dbReference>
<evidence type="ECO:0000313" key="3">
    <source>
        <dbReference type="EMBL" id="RXN34917.1"/>
    </source>
</evidence>
<protein>
    <submittedName>
        <fullName evidence="3">Methyltransferase 24</fullName>
    </submittedName>
</protein>
<gene>
    <name evidence="3" type="ORF">ROHU_014560</name>
</gene>
<dbReference type="InterPro" id="IPR026913">
    <property type="entry name" value="METTL24"/>
</dbReference>